<gene>
    <name evidence="1" type="ORF">MQE35_05395</name>
</gene>
<name>A0A9E7A2Q7_9FLAO</name>
<protein>
    <submittedName>
        <fullName evidence="1">Uncharacterized protein</fullName>
    </submittedName>
</protein>
<dbReference type="KEGG" id="fbm:MQE35_05395"/>
<organism evidence="1 2">
    <name type="scientific">Abyssalbus ytuae</name>
    <dbReference type="NCBI Taxonomy" id="2926907"/>
    <lineage>
        <taxon>Bacteria</taxon>
        <taxon>Pseudomonadati</taxon>
        <taxon>Bacteroidota</taxon>
        <taxon>Flavobacteriia</taxon>
        <taxon>Flavobacteriales</taxon>
        <taxon>Flavobacteriaceae</taxon>
        <taxon>Abyssalbus</taxon>
    </lineage>
</organism>
<dbReference type="Proteomes" id="UP000831290">
    <property type="component" value="Chromosome"/>
</dbReference>
<dbReference type="AlphaFoldDB" id="A0A9E7A2Q7"/>
<dbReference type="EMBL" id="CP094358">
    <property type="protein sequence ID" value="UOB18726.1"/>
    <property type="molecule type" value="Genomic_DNA"/>
</dbReference>
<reference evidence="1" key="1">
    <citation type="submission" date="2022-03" db="EMBL/GenBank/DDBJ databases">
        <title>Description of Abyssus ytuae gen. nov., sp. nov., a novel member of the family Flavobacteriaceae isolated from the sediment of Mariana Trench.</title>
        <authorList>
            <person name="Zhang J."/>
            <person name="Xu X."/>
        </authorList>
    </citation>
    <scope>NUCLEOTIDE SEQUENCE</scope>
    <source>
        <strain evidence="1">MT3330</strain>
    </source>
</reference>
<sequence length="78" mass="9024">MLLDAILKAITEIEAMNKPTKEMERVLKDLKDTVNTRMKESLMDFMSVGEKMGYDDIKRQLNDLLGFINSIEEKGKEK</sequence>
<accession>A0A9E7A2Q7</accession>
<evidence type="ECO:0000313" key="2">
    <source>
        <dbReference type="Proteomes" id="UP000831290"/>
    </source>
</evidence>
<evidence type="ECO:0000313" key="1">
    <source>
        <dbReference type="EMBL" id="UOB18726.1"/>
    </source>
</evidence>
<keyword evidence="2" id="KW-1185">Reference proteome</keyword>
<proteinExistence type="predicted"/>
<dbReference type="RefSeq" id="WP_255845343.1">
    <property type="nucleotide sequence ID" value="NZ_CP094358.1"/>
</dbReference>